<dbReference type="Proteomes" id="UP001281410">
    <property type="component" value="Unassembled WGS sequence"/>
</dbReference>
<keyword evidence="5" id="KW-0539">Nucleus</keyword>
<evidence type="ECO:0000313" key="7">
    <source>
        <dbReference type="Proteomes" id="UP001281410"/>
    </source>
</evidence>
<evidence type="ECO:0000256" key="1">
    <source>
        <dbReference type="ARBA" id="ARBA00004123"/>
    </source>
</evidence>
<evidence type="ECO:0000256" key="4">
    <source>
        <dbReference type="ARBA" id="ARBA00022833"/>
    </source>
</evidence>
<evidence type="ECO:0000256" key="5">
    <source>
        <dbReference type="ARBA" id="ARBA00023242"/>
    </source>
</evidence>
<dbReference type="PANTHER" id="PTHR46481">
    <property type="entry name" value="ZINC FINGER BED DOMAIN-CONTAINING PROTEIN 4"/>
    <property type="match status" value="1"/>
</dbReference>
<gene>
    <name evidence="6" type="ORF">Dsin_032081</name>
</gene>
<dbReference type="SUPFAM" id="SSF53098">
    <property type="entry name" value="Ribonuclease H-like"/>
    <property type="match status" value="1"/>
</dbReference>
<keyword evidence="4" id="KW-0862">Zinc</keyword>
<keyword evidence="3" id="KW-0863">Zinc-finger</keyword>
<evidence type="ECO:0000256" key="2">
    <source>
        <dbReference type="ARBA" id="ARBA00022723"/>
    </source>
</evidence>
<dbReference type="PANTHER" id="PTHR46481:SF10">
    <property type="entry name" value="ZINC FINGER BED DOMAIN-CONTAINING PROTEIN 39"/>
    <property type="match status" value="1"/>
</dbReference>
<dbReference type="AlphaFoldDB" id="A0AAD9ZMR6"/>
<keyword evidence="2" id="KW-0479">Metal-binding</keyword>
<accession>A0AAD9ZMR6</accession>
<dbReference type="GO" id="GO:0008270">
    <property type="term" value="F:zinc ion binding"/>
    <property type="evidence" value="ECO:0007669"/>
    <property type="project" value="UniProtKB-KW"/>
</dbReference>
<sequence>MAIRKRILSFTQIFDHRKETIGKCIEKMLFDWGIDKVFTISMDNAASNNTAMLYVKRKLNCWHTDGAILDGKYLHLRCCAHIVNLIVNDVLREMHDSVVAIRNAVKIFKIIS</sequence>
<keyword evidence="7" id="KW-1185">Reference proteome</keyword>
<proteinExistence type="predicted"/>
<name>A0AAD9ZMR6_9ROSI</name>
<dbReference type="GO" id="GO:0005634">
    <property type="term" value="C:nucleus"/>
    <property type="evidence" value="ECO:0007669"/>
    <property type="project" value="UniProtKB-SubCell"/>
</dbReference>
<comment type="subcellular location">
    <subcellularLocation>
        <location evidence="1">Nucleus</location>
    </subcellularLocation>
</comment>
<evidence type="ECO:0000256" key="3">
    <source>
        <dbReference type="ARBA" id="ARBA00022771"/>
    </source>
</evidence>
<reference evidence="6" key="1">
    <citation type="journal article" date="2023" name="Plant J.">
        <title>Genome sequences and population genomics provide insights into the demographic history, inbreeding, and mutation load of two 'living fossil' tree species of Dipteronia.</title>
        <authorList>
            <person name="Feng Y."/>
            <person name="Comes H.P."/>
            <person name="Chen J."/>
            <person name="Zhu S."/>
            <person name="Lu R."/>
            <person name="Zhang X."/>
            <person name="Li P."/>
            <person name="Qiu J."/>
            <person name="Olsen K.M."/>
            <person name="Qiu Y."/>
        </authorList>
    </citation>
    <scope>NUCLEOTIDE SEQUENCE</scope>
    <source>
        <strain evidence="6">NBL</strain>
    </source>
</reference>
<protein>
    <submittedName>
        <fullName evidence="6">Uncharacterized protein</fullName>
    </submittedName>
</protein>
<dbReference type="EMBL" id="JANJYJ010000010">
    <property type="protein sequence ID" value="KAK3184795.1"/>
    <property type="molecule type" value="Genomic_DNA"/>
</dbReference>
<organism evidence="6 7">
    <name type="scientific">Dipteronia sinensis</name>
    <dbReference type="NCBI Taxonomy" id="43782"/>
    <lineage>
        <taxon>Eukaryota</taxon>
        <taxon>Viridiplantae</taxon>
        <taxon>Streptophyta</taxon>
        <taxon>Embryophyta</taxon>
        <taxon>Tracheophyta</taxon>
        <taxon>Spermatophyta</taxon>
        <taxon>Magnoliopsida</taxon>
        <taxon>eudicotyledons</taxon>
        <taxon>Gunneridae</taxon>
        <taxon>Pentapetalae</taxon>
        <taxon>rosids</taxon>
        <taxon>malvids</taxon>
        <taxon>Sapindales</taxon>
        <taxon>Sapindaceae</taxon>
        <taxon>Hippocastanoideae</taxon>
        <taxon>Acereae</taxon>
        <taxon>Dipteronia</taxon>
    </lineage>
</organism>
<comment type="caution">
    <text evidence="6">The sequence shown here is derived from an EMBL/GenBank/DDBJ whole genome shotgun (WGS) entry which is preliminary data.</text>
</comment>
<dbReference type="InterPro" id="IPR052035">
    <property type="entry name" value="ZnF_BED_domain_contain"/>
</dbReference>
<evidence type="ECO:0000313" key="6">
    <source>
        <dbReference type="EMBL" id="KAK3184795.1"/>
    </source>
</evidence>
<dbReference type="InterPro" id="IPR012337">
    <property type="entry name" value="RNaseH-like_sf"/>
</dbReference>